<feature type="compositionally biased region" description="Basic residues" evidence="1">
    <location>
        <begin position="13"/>
        <end position="28"/>
    </location>
</feature>
<comment type="caution">
    <text evidence="2">The sequence shown here is derived from an EMBL/GenBank/DDBJ whole genome shotgun (WGS) entry which is preliminary data.</text>
</comment>
<evidence type="ECO:0000313" key="3">
    <source>
        <dbReference type="Proteomes" id="UP001310594"/>
    </source>
</evidence>
<reference evidence="2" key="1">
    <citation type="submission" date="2023-08" db="EMBL/GenBank/DDBJ databases">
        <title>Black Yeasts Isolated from many extreme environments.</title>
        <authorList>
            <person name="Coleine C."/>
            <person name="Stajich J.E."/>
            <person name="Selbmann L."/>
        </authorList>
    </citation>
    <scope>NUCLEOTIDE SEQUENCE</scope>
    <source>
        <strain evidence="2">CCFEE 5810</strain>
    </source>
</reference>
<accession>A0AAN7ZVK6</accession>
<feature type="region of interest" description="Disordered" evidence="1">
    <location>
        <begin position="1"/>
        <end position="35"/>
    </location>
</feature>
<dbReference type="Proteomes" id="UP001310594">
    <property type="component" value="Unassembled WGS sequence"/>
</dbReference>
<proteinExistence type="predicted"/>
<evidence type="ECO:0000256" key="1">
    <source>
        <dbReference type="SAM" id="MobiDB-lite"/>
    </source>
</evidence>
<protein>
    <submittedName>
        <fullName evidence="2">Uncharacterized protein</fullName>
    </submittedName>
</protein>
<organism evidence="2 3">
    <name type="scientific">Elasticomyces elasticus</name>
    <dbReference type="NCBI Taxonomy" id="574655"/>
    <lineage>
        <taxon>Eukaryota</taxon>
        <taxon>Fungi</taxon>
        <taxon>Dikarya</taxon>
        <taxon>Ascomycota</taxon>
        <taxon>Pezizomycotina</taxon>
        <taxon>Dothideomycetes</taxon>
        <taxon>Dothideomycetidae</taxon>
        <taxon>Mycosphaerellales</taxon>
        <taxon>Teratosphaeriaceae</taxon>
        <taxon>Elasticomyces</taxon>
    </lineage>
</organism>
<sequence>MAVQTRSQSAGKGKAKPKRATKTKKGQPKKSAASVAKAEKIAKMLQFGQLPPEVVKSENWTRIPNSEIQQLRIDFHQKYLAIVQKSMAKTAKTPQALAKRNKKYHKDIDAMKVIHKKALEAYRERDHAAGGDYEIVDERPVTGPMLHGWSIGD</sequence>
<gene>
    <name evidence="2" type="ORF">LTR97_011356</name>
</gene>
<dbReference type="AlphaFoldDB" id="A0AAN7ZVK6"/>
<dbReference type="EMBL" id="JAVRQU010000021">
    <property type="protein sequence ID" value="KAK5691364.1"/>
    <property type="molecule type" value="Genomic_DNA"/>
</dbReference>
<evidence type="ECO:0000313" key="2">
    <source>
        <dbReference type="EMBL" id="KAK5691364.1"/>
    </source>
</evidence>
<name>A0AAN7ZVK6_9PEZI</name>